<evidence type="ECO:0000259" key="6">
    <source>
        <dbReference type="PROSITE" id="PS50026"/>
    </source>
</evidence>
<dbReference type="GO" id="GO:0009897">
    <property type="term" value="C:external side of plasma membrane"/>
    <property type="evidence" value="ECO:0007669"/>
    <property type="project" value="TreeGrafter"/>
</dbReference>
<dbReference type="InterPro" id="IPR001762">
    <property type="entry name" value="Disintegrin_dom"/>
</dbReference>
<dbReference type="PANTHER" id="PTHR11905">
    <property type="entry name" value="ADAM A DISINTEGRIN AND METALLOPROTEASE DOMAIN"/>
    <property type="match status" value="1"/>
</dbReference>
<feature type="domain" description="Disintegrin" evidence="7">
    <location>
        <begin position="407"/>
        <end position="492"/>
    </location>
</feature>
<evidence type="ECO:0000256" key="5">
    <source>
        <dbReference type="SAM" id="Phobius"/>
    </source>
</evidence>
<dbReference type="SUPFAM" id="SSF57552">
    <property type="entry name" value="Blood coagulation inhibitor (disintegrin)"/>
    <property type="match status" value="1"/>
</dbReference>
<dbReference type="InterPro" id="IPR000742">
    <property type="entry name" value="EGF"/>
</dbReference>
<keyword evidence="5" id="KW-0472">Membrane</keyword>
<dbReference type="Pfam" id="PF00200">
    <property type="entry name" value="Disintegrin"/>
    <property type="match status" value="1"/>
</dbReference>
<name>A0A6P6IML5_PUMCO</name>
<dbReference type="InterPro" id="IPR036436">
    <property type="entry name" value="Disintegrin_dom_sf"/>
</dbReference>
<evidence type="ECO:0000259" key="7">
    <source>
        <dbReference type="PROSITE" id="PS50214"/>
    </source>
</evidence>
<feature type="transmembrane region" description="Helical" evidence="5">
    <location>
        <begin position="43"/>
        <end position="66"/>
    </location>
</feature>
<dbReference type="PROSITE" id="PS01186">
    <property type="entry name" value="EGF_2"/>
    <property type="match status" value="1"/>
</dbReference>
<organism evidence="8 9">
    <name type="scientific">Puma concolor</name>
    <name type="common">Mountain lion</name>
    <name type="synonym">Felis concolor</name>
    <dbReference type="NCBI Taxonomy" id="9696"/>
    <lineage>
        <taxon>Eukaryota</taxon>
        <taxon>Metazoa</taxon>
        <taxon>Chordata</taxon>
        <taxon>Craniata</taxon>
        <taxon>Vertebrata</taxon>
        <taxon>Euteleostomi</taxon>
        <taxon>Mammalia</taxon>
        <taxon>Eutheria</taxon>
        <taxon>Laurasiatheria</taxon>
        <taxon>Carnivora</taxon>
        <taxon>Feliformia</taxon>
        <taxon>Felidae</taxon>
        <taxon>Felinae</taxon>
        <taxon>Puma</taxon>
    </lineage>
</organism>
<evidence type="ECO:0000313" key="9">
    <source>
        <dbReference type="RefSeq" id="XP_025789430.1"/>
    </source>
</evidence>
<feature type="compositionally biased region" description="Basic and acidic residues" evidence="4">
    <location>
        <begin position="261"/>
        <end position="283"/>
    </location>
</feature>
<dbReference type="Pfam" id="PF08516">
    <property type="entry name" value="ADAM_CR"/>
    <property type="match status" value="1"/>
</dbReference>
<dbReference type="PROSITE" id="PS50214">
    <property type="entry name" value="DISINTEGRIN_2"/>
    <property type="match status" value="1"/>
</dbReference>
<feature type="disulfide bond" evidence="2">
    <location>
        <begin position="464"/>
        <end position="484"/>
    </location>
</feature>
<dbReference type="GO" id="GO:0008584">
    <property type="term" value="P:male gonad development"/>
    <property type="evidence" value="ECO:0007669"/>
    <property type="project" value="TreeGrafter"/>
</dbReference>
<dbReference type="GO" id="GO:1990913">
    <property type="term" value="C:sperm head plasma membrane"/>
    <property type="evidence" value="ECO:0007669"/>
    <property type="project" value="TreeGrafter"/>
</dbReference>
<reference evidence="9" key="1">
    <citation type="submission" date="2025-08" db="UniProtKB">
        <authorList>
            <consortium name="RefSeq"/>
        </authorList>
    </citation>
    <scope>IDENTIFICATION</scope>
    <source>
        <tissue evidence="9">Blood</tissue>
    </source>
</reference>
<dbReference type="SMART" id="SM00050">
    <property type="entry name" value="DISIN"/>
    <property type="match status" value="1"/>
</dbReference>
<dbReference type="RefSeq" id="XP_025789430.1">
    <property type="nucleotide sequence ID" value="XM_025933645.1"/>
</dbReference>
<evidence type="ECO:0000256" key="2">
    <source>
        <dbReference type="PROSITE-ProRule" id="PRU00068"/>
    </source>
</evidence>
<evidence type="ECO:0000256" key="4">
    <source>
        <dbReference type="SAM" id="MobiDB-lite"/>
    </source>
</evidence>
<dbReference type="AlphaFoldDB" id="A0A6P6IML5"/>
<dbReference type="Pfam" id="PF01562">
    <property type="entry name" value="Pep_M12B_propep"/>
    <property type="match status" value="1"/>
</dbReference>
<dbReference type="GeneID" id="112870500"/>
<dbReference type="InterPro" id="IPR006586">
    <property type="entry name" value="ADAM_Cys-rich"/>
</dbReference>
<dbReference type="SMART" id="SM00608">
    <property type="entry name" value="ACR"/>
    <property type="match status" value="1"/>
</dbReference>
<gene>
    <name evidence="9" type="primary">LOC112870500</name>
</gene>
<sequence>MPVAASVRHSASSLSCLQKYQVVTHEAGRALPTRAPQMKGSRWALVVPGPPCVRLGIMLVLALIFLPTLYCDLGSVYYSSYETVIPKSLTVKGREDPVEKASYMLLMQGQKWMIHLKAKRDCFVKDFPVFSYHGGVLGQEMPFISHDCHYEGYIEGVPGSFVSLNTCSGLRGILIKEGSPLALKNHILSTAVAVKTGGLAPSILTPLDEGGRLVGLAIKSFLFGQCHKQNLRNEALKMLKEHRERIDPSPDLATGTEADAVEGKSREKGTQLSEGLREIREGGAEAVSQPVSCGVTSKGRPSEASASLVAQGSGEASTVPGIVLLLLNTKYVESCVVNNQRFQMWGSDVSGNPEGHGHHRSANSFTGEINRGVATGSSDYFYQFLRNNKASCLFTKLAPNDRLHVRNAECGNGVLEDNEECDCGPDCGNNRCCDQTCRLKENAKCSPGPCCNETCGFAEKGFICRPALGECDLPEYCDGTTAICPHDTYKQDGTTCERVHYCVQGVCRTPDIQCLHVFGYPARSAPEDCYISMNTKGDRFGNCGFPTSPRSEYIKCEDENIYCGKIICTNIKHVPEIKPNQTMIQVPHKDDFCWSMDVYDITDIPDNGYVHIGTLCAPEKICMNRSCTDHAVLNYDCEPKQMCNGRGVCNNLKHCHCEAGYAPPNCKTAGNGGSVDSGSPSAPHPDMGFSNCSFDNFHQLLYKH</sequence>
<accession>A0A6P6IML5</accession>
<evidence type="ECO:0000256" key="1">
    <source>
        <dbReference type="ARBA" id="ARBA00023157"/>
    </source>
</evidence>
<keyword evidence="5" id="KW-1133">Transmembrane helix</keyword>
<dbReference type="PROSITE" id="PS50026">
    <property type="entry name" value="EGF_3"/>
    <property type="match status" value="1"/>
</dbReference>
<dbReference type="FunFam" id="4.10.70.10:FF:000003">
    <property type="entry name" value="Disintegrin and metalloproteinase domain-containing protein 17"/>
    <property type="match status" value="1"/>
</dbReference>
<feature type="domain" description="EGF-like" evidence="6">
    <location>
        <begin position="633"/>
        <end position="667"/>
    </location>
</feature>
<comment type="caution">
    <text evidence="3">Lacks conserved residue(s) required for the propagation of feature annotation.</text>
</comment>
<protein>
    <submittedName>
        <fullName evidence="9">LOW QUALITY PROTEIN: disintegrin and metalloproteinase domain-containing protein 1-like</fullName>
    </submittedName>
</protein>
<keyword evidence="1 3" id="KW-1015">Disulfide bond</keyword>
<dbReference type="Proteomes" id="UP000515131">
    <property type="component" value="Unplaced"/>
</dbReference>
<keyword evidence="5" id="KW-0812">Transmembrane</keyword>
<keyword evidence="3" id="KW-0245">EGF-like domain</keyword>
<dbReference type="PANTHER" id="PTHR11905:SF120">
    <property type="entry name" value="DISINTEGRIN AND METALLOPROTEINASE DOMAIN-CONTAINING PROTEIN 1A"/>
    <property type="match status" value="1"/>
</dbReference>
<feature type="region of interest" description="Disordered" evidence="4">
    <location>
        <begin position="243"/>
        <end position="300"/>
    </location>
</feature>
<dbReference type="Gene3D" id="4.10.70.10">
    <property type="entry name" value="Disintegrin domain"/>
    <property type="match status" value="1"/>
</dbReference>
<feature type="disulfide bond" evidence="3">
    <location>
        <begin position="657"/>
        <end position="666"/>
    </location>
</feature>
<dbReference type="GO" id="GO:0007339">
    <property type="term" value="P:binding of sperm to zona pellucida"/>
    <property type="evidence" value="ECO:0007669"/>
    <property type="project" value="TreeGrafter"/>
</dbReference>
<proteinExistence type="predicted"/>
<keyword evidence="8" id="KW-1185">Reference proteome</keyword>
<dbReference type="KEGG" id="pcoo:112870500"/>
<dbReference type="InterPro" id="IPR002870">
    <property type="entry name" value="Peptidase_M12B_N"/>
</dbReference>
<evidence type="ECO:0000256" key="3">
    <source>
        <dbReference type="PROSITE-ProRule" id="PRU00076"/>
    </source>
</evidence>
<evidence type="ECO:0000313" key="8">
    <source>
        <dbReference type="Proteomes" id="UP000515131"/>
    </source>
</evidence>